<evidence type="ECO:0008006" key="3">
    <source>
        <dbReference type="Google" id="ProtNLM"/>
    </source>
</evidence>
<organism evidence="1 2">
    <name type="scientific">Rhodonellum ikkaensis</name>
    <dbReference type="NCBI Taxonomy" id="336829"/>
    <lineage>
        <taxon>Bacteria</taxon>
        <taxon>Pseudomonadati</taxon>
        <taxon>Bacteroidota</taxon>
        <taxon>Cytophagia</taxon>
        <taxon>Cytophagales</taxon>
        <taxon>Cytophagaceae</taxon>
        <taxon>Rhodonellum</taxon>
    </lineage>
</organism>
<name>A0A1H3QF24_9BACT</name>
<gene>
    <name evidence="1" type="ORF">SAMN05444412_10639</name>
</gene>
<accession>A0A1H3QF24</accession>
<reference evidence="1 2" key="1">
    <citation type="submission" date="2016-10" db="EMBL/GenBank/DDBJ databases">
        <authorList>
            <person name="Varghese N."/>
            <person name="Submissions S."/>
        </authorList>
    </citation>
    <scope>NUCLEOTIDE SEQUENCE [LARGE SCALE GENOMIC DNA]</scope>
    <source>
        <strain evidence="1 2">DSM 17997</strain>
    </source>
</reference>
<proteinExistence type="predicted"/>
<dbReference type="Proteomes" id="UP000199663">
    <property type="component" value="Unassembled WGS sequence"/>
</dbReference>
<keyword evidence="2" id="KW-1185">Reference proteome</keyword>
<sequence>MKKTLIAFLITGFVALQSCEGPQGPAGLPGQDATNIVSEVFEQTVNFTQSNNYEEVFNFTPPIFTSDVVLVFLEWETQNNNSIWRALPQTVFLEEGVLIYNFDFSRQDFRLFLETTFNAGLLPDVFTRNQKFRVVIVPGEFANARIDFSDYEAVMNLIGAKEGNVVDLDLRK</sequence>
<evidence type="ECO:0000313" key="2">
    <source>
        <dbReference type="Proteomes" id="UP000199663"/>
    </source>
</evidence>
<evidence type="ECO:0000313" key="1">
    <source>
        <dbReference type="EMBL" id="SDZ11615.1"/>
    </source>
</evidence>
<protein>
    <recommendedName>
        <fullName evidence="3">Collagen-like protein</fullName>
    </recommendedName>
</protein>
<dbReference type="EMBL" id="FNQC01000006">
    <property type="protein sequence ID" value="SDZ11615.1"/>
    <property type="molecule type" value="Genomic_DNA"/>
</dbReference>
<dbReference type="RefSeq" id="WP_019597556.1">
    <property type="nucleotide sequence ID" value="NZ_FNQC01000006.1"/>
</dbReference>
<dbReference type="PROSITE" id="PS51257">
    <property type="entry name" value="PROKAR_LIPOPROTEIN"/>
    <property type="match status" value="1"/>
</dbReference>
<comment type="caution">
    <text evidence="1">The sequence shown here is derived from an EMBL/GenBank/DDBJ whole genome shotgun (WGS) entry which is preliminary data.</text>
</comment>